<evidence type="ECO:0000259" key="2">
    <source>
        <dbReference type="Pfam" id="PF11707"/>
    </source>
</evidence>
<evidence type="ECO:0000259" key="4">
    <source>
        <dbReference type="Pfam" id="PF26140"/>
    </source>
</evidence>
<sequence length="1167" mass="131302">MRRRQSAQPIRSRIQFLPRTPMLKASKIPPKLQNQSFAGKMADSHEIEPQAKRRKIFNESSSGITQPVAIASSHQLRSLLVFQQSVSQEVKQGIRTFKDFLTSIGSEEDEKAKAKKLQILKSYCDSQVVKDAEGKPAACFLDLLQTWAFAESNNEESLLSLIPSVLALFLKTVSGQLSFRDFGLALCKFLLQKDQLKLFNRGLTASKSKEHLISPCLRLLTEVVSFDGGAIARVVYASRYITFKRLDIFLSGRKSNIEEEPEDHRKPSLRRIAQRYLLANFKFQGASAKEELVSQGKLIKAFLEEIRKDARDIVIDIIKTIDKHIVSDAELPRNSKSRFLNRSNLERLVTLYGYEKDSTEPTIKNESVSDEIHKFMLSICTSQEKGVLLPETGWYPFGSTPNVLPPEDTGCISLGLDSPVYFDKYKESVPVRNGNLSSLVQFLRPESDTLQMELLLKIFRAAPELVYEFFSKRTMFTSDPKPTPSWLGESAFLFSSVQLPVPAQCGWKGVSPPVIPPPISIVIESIIPRPLTQKILTRCINQNADVVTLFAIRITTLALRKLQAVLKLFECSRDVGQDLWSDAAAKLVAEFCRRCPAMKDAIAAFRQTPKDNIQQQDAVLELLSMFYQVIPAIALKEKFDVSLTLVDVLKQLDNSELSGYDKQLLFSQLQSLLIIAQESPTMRWWQKPGSLEFSAFTSVLKVVASAPDNSPLEEIKPLLQDILVHNSVLADRESFSALTQGLTVSAPEDFKAQLDFIDNCVTRLVKKPVLYLDQGQSLLGSGSQKLSLLATTVNEQWSFVVKAGNRDSEVAVAGWIAQLLGSLKNAGEEENALARLRDAMMEATETKKSRSLLKKALKSREKMSSDKHEKRTTRSITPQVSTSEKIQVSLPDIFGKCPVEDESHPGLHRWEKDDLELALDQGYVGELILCLCSEHEEIRRQAIIAISRFMARLQESTYSERQTMYVLMGELLETAKENGVENTLPYIAGELGARLLEALMDPLHKLYGKANTFLNKGPLWEIAKVPSYWIDKILLHESEYDDSHYEEVSWLLDLFVNGLRSKKDLDIYRRASVFERLLSLYSSPNLSESLRKKILHLVFRACEVGGNTTLLTRAAAISWIQSQTPASVSQRQILQALARELYDGCDHEWIDRWSGLALPKTIAQISG</sequence>
<dbReference type="PANTHER" id="PTHR13500">
    <property type="entry name" value="NUCLEOLAR PRERIBOSOMAL-ASSOCIATED PROTEIN 1"/>
    <property type="match status" value="1"/>
</dbReference>
<dbReference type="GO" id="GO:0000466">
    <property type="term" value="P:maturation of 5.8S rRNA from tricistronic rRNA transcript (SSU-rRNA, 5.8S rRNA, LSU-rRNA)"/>
    <property type="evidence" value="ECO:0007669"/>
    <property type="project" value="TreeGrafter"/>
</dbReference>
<protein>
    <recommendedName>
        <fullName evidence="7">Ribosome biogenesis protein Urb1</fullName>
    </recommendedName>
</protein>
<evidence type="ECO:0000313" key="5">
    <source>
        <dbReference type="EMBL" id="KMP00631.1"/>
    </source>
</evidence>
<feature type="region of interest" description="Disordered" evidence="1">
    <location>
        <begin position="858"/>
        <end position="881"/>
    </location>
</feature>
<evidence type="ECO:0000256" key="1">
    <source>
        <dbReference type="SAM" id="MobiDB-lite"/>
    </source>
</evidence>
<name>A0A0J6XWS4_COCIT</name>
<dbReference type="SUPFAM" id="SSF48371">
    <property type="entry name" value="ARM repeat"/>
    <property type="match status" value="1"/>
</dbReference>
<dbReference type="Pfam" id="PF16201">
    <property type="entry name" value="NopRA1"/>
    <property type="match status" value="1"/>
</dbReference>
<feature type="domain" description="URB1 N-terminal" evidence="2">
    <location>
        <begin position="141"/>
        <end position="488"/>
    </location>
</feature>
<dbReference type="Pfam" id="PF26140">
    <property type="entry name" value="HEAT_URB1"/>
    <property type="match status" value="1"/>
</dbReference>
<feature type="domain" description="URB1 central HEAT repeat" evidence="4">
    <location>
        <begin position="679"/>
        <end position="865"/>
    </location>
</feature>
<dbReference type="GO" id="GO:0005730">
    <property type="term" value="C:nucleolus"/>
    <property type="evidence" value="ECO:0007669"/>
    <property type="project" value="TreeGrafter"/>
</dbReference>
<dbReference type="InterPro" id="IPR039844">
    <property type="entry name" value="URB1"/>
</dbReference>
<evidence type="ECO:0000259" key="3">
    <source>
        <dbReference type="Pfam" id="PF16201"/>
    </source>
</evidence>
<gene>
    <name evidence="5" type="ORF">CIRG_00773</name>
</gene>
<dbReference type="InterPro" id="IPR059018">
    <property type="entry name" value="HEAT_URB1"/>
</dbReference>
<dbReference type="GO" id="GO:0000463">
    <property type="term" value="P:maturation of LSU-rRNA from tricistronic rRNA transcript (SSU-rRNA, 5.8S rRNA, LSU-rRNA)"/>
    <property type="evidence" value="ECO:0007669"/>
    <property type="project" value="TreeGrafter"/>
</dbReference>
<dbReference type="Proteomes" id="UP000054565">
    <property type="component" value="Unassembled WGS sequence"/>
</dbReference>
<dbReference type="OrthoDB" id="72892at2759"/>
<evidence type="ECO:0008006" key="7">
    <source>
        <dbReference type="Google" id="ProtNLM"/>
    </source>
</evidence>
<feature type="domain" description="URB1 C-terminal" evidence="3">
    <location>
        <begin position="925"/>
        <end position="1119"/>
    </location>
</feature>
<dbReference type="AlphaFoldDB" id="A0A0J6XWS4"/>
<dbReference type="InterPro" id="IPR032436">
    <property type="entry name" value="URB1_C"/>
</dbReference>
<proteinExistence type="predicted"/>
<evidence type="ECO:0000313" key="6">
    <source>
        <dbReference type="Proteomes" id="UP000054565"/>
    </source>
</evidence>
<dbReference type="InterPro" id="IPR016024">
    <property type="entry name" value="ARM-type_fold"/>
</dbReference>
<organism evidence="5 6">
    <name type="scientific">Coccidioides immitis RMSCC 2394</name>
    <dbReference type="NCBI Taxonomy" id="404692"/>
    <lineage>
        <taxon>Eukaryota</taxon>
        <taxon>Fungi</taxon>
        <taxon>Dikarya</taxon>
        <taxon>Ascomycota</taxon>
        <taxon>Pezizomycotina</taxon>
        <taxon>Eurotiomycetes</taxon>
        <taxon>Eurotiomycetidae</taxon>
        <taxon>Onygenales</taxon>
        <taxon>Onygenaceae</taxon>
        <taxon>Coccidioides</taxon>
    </lineage>
</organism>
<dbReference type="InterPro" id="IPR021714">
    <property type="entry name" value="URB1_N"/>
</dbReference>
<reference evidence="6" key="1">
    <citation type="journal article" date="2010" name="Genome Res.">
        <title>Population genomic sequencing of Coccidioides fungi reveals recent hybridization and transposon control.</title>
        <authorList>
            <person name="Neafsey D.E."/>
            <person name="Barker B.M."/>
            <person name="Sharpton T.J."/>
            <person name="Stajich J.E."/>
            <person name="Park D.J."/>
            <person name="Whiston E."/>
            <person name="Hung C.-Y."/>
            <person name="McMahan C."/>
            <person name="White J."/>
            <person name="Sykes S."/>
            <person name="Heiman D."/>
            <person name="Young S."/>
            <person name="Zeng Q."/>
            <person name="Abouelleil A."/>
            <person name="Aftuck L."/>
            <person name="Bessette D."/>
            <person name="Brown A."/>
            <person name="FitzGerald M."/>
            <person name="Lui A."/>
            <person name="Macdonald J.P."/>
            <person name="Priest M."/>
            <person name="Orbach M.J."/>
            <person name="Galgiani J.N."/>
            <person name="Kirkland T.N."/>
            <person name="Cole G.T."/>
            <person name="Birren B.W."/>
            <person name="Henn M.R."/>
            <person name="Taylor J.W."/>
            <person name="Rounsley S.D."/>
        </authorList>
    </citation>
    <scope>NUCLEOTIDE SEQUENCE [LARGE SCALE GENOMIC DNA]</scope>
    <source>
        <strain evidence="6">RMSCC 2394</strain>
    </source>
</reference>
<dbReference type="STRING" id="404692.A0A0J6XWS4"/>
<feature type="compositionally biased region" description="Basic and acidic residues" evidence="1">
    <location>
        <begin position="858"/>
        <end position="869"/>
    </location>
</feature>
<dbReference type="PANTHER" id="PTHR13500:SF0">
    <property type="entry name" value="NUCLEOLAR PRE-RIBOSOMAL-ASSOCIATED PROTEIN 1"/>
    <property type="match status" value="1"/>
</dbReference>
<dbReference type="Pfam" id="PF11707">
    <property type="entry name" value="Npa1"/>
    <property type="match status" value="1"/>
</dbReference>
<dbReference type="EMBL" id="DS028093">
    <property type="protein sequence ID" value="KMP00631.1"/>
    <property type="molecule type" value="Genomic_DNA"/>
</dbReference>
<accession>A0A0J6XWS4</accession>